<evidence type="ECO:0000313" key="3">
    <source>
        <dbReference type="EMBL" id="NER64727.1"/>
    </source>
</evidence>
<accession>A0A6M0D0E1</accession>
<evidence type="ECO:0000313" key="2">
    <source>
        <dbReference type="EMBL" id="NER61339.1"/>
    </source>
</evidence>
<gene>
    <name evidence="2" type="ORF">G3435_17965</name>
    <name evidence="3" type="ORF">G3436_13650</name>
</gene>
<evidence type="ECO:0000256" key="1">
    <source>
        <dbReference type="SAM" id="SignalP"/>
    </source>
</evidence>
<comment type="caution">
    <text evidence="3">The sequence shown here is derived from an EMBL/GenBank/DDBJ whole genome shotgun (WGS) entry which is preliminary data.</text>
</comment>
<dbReference type="AlphaFoldDB" id="A0A6B3NYM1"/>
<evidence type="ECO:0008006" key="6">
    <source>
        <dbReference type="Google" id="ProtNLM"/>
    </source>
</evidence>
<dbReference type="EMBL" id="JAAHBU010000171">
    <property type="protein sequence ID" value="NER64727.1"/>
    <property type="molecule type" value="Genomic_DNA"/>
</dbReference>
<feature type="chain" id="PRO_5044630473" description="Secreted protein" evidence="1">
    <location>
        <begin position="23"/>
        <end position="95"/>
    </location>
</feature>
<accession>A0A6B3NYM1</accession>
<proteinExistence type="predicted"/>
<dbReference type="RefSeq" id="WP_163945777.1">
    <property type="nucleotide sequence ID" value="NZ_JAAHBU010000171.1"/>
</dbReference>
<dbReference type="EMBL" id="JAAHBV010000407">
    <property type="protein sequence ID" value="NER61339.1"/>
    <property type="molecule type" value="Genomic_DNA"/>
</dbReference>
<evidence type="ECO:0000313" key="5">
    <source>
        <dbReference type="Proteomes" id="UP000482634"/>
    </source>
</evidence>
<dbReference type="Proteomes" id="UP000480410">
    <property type="component" value="Unassembled WGS sequence"/>
</dbReference>
<protein>
    <recommendedName>
        <fullName evidence="6">Secreted protein</fullName>
    </recommendedName>
</protein>
<keyword evidence="1" id="KW-0732">Signal</keyword>
<feature type="signal peptide" evidence="1">
    <location>
        <begin position="1"/>
        <end position="22"/>
    </location>
</feature>
<reference evidence="4 5" key="1">
    <citation type="submission" date="2020-02" db="EMBL/GenBank/DDBJ databases">
        <title>Broccoli isolated Pseudomonas sp.</title>
        <authorList>
            <person name="Fujikawa T."/>
            <person name="Sawada H."/>
        </authorList>
    </citation>
    <scope>NUCLEOTIDE SEQUENCE [LARGE SCALE GENOMIC DNA]</scope>
    <source>
        <strain evidence="3 5">MAFF212427</strain>
        <strain evidence="2 4">MAFF212428</strain>
    </source>
</reference>
<keyword evidence="5" id="KW-1185">Reference proteome</keyword>
<name>A0A6B3NYM1_9PSED</name>
<sequence length="95" mass="9717">MKRTAITGLLLSAALLASPVFAAEDLCASNLQKIDDNRVSNGSNAEGMDDAVSKSVQEAKMAQAAGDKEKCIAITSKVLVDQDKSTKGDSGASGS</sequence>
<evidence type="ECO:0000313" key="4">
    <source>
        <dbReference type="Proteomes" id="UP000480410"/>
    </source>
</evidence>
<organism evidence="3 5">
    <name type="scientific">Pseudomonas brassicae</name>
    <dbReference type="NCBI Taxonomy" id="2708063"/>
    <lineage>
        <taxon>Bacteria</taxon>
        <taxon>Pseudomonadati</taxon>
        <taxon>Pseudomonadota</taxon>
        <taxon>Gammaproteobacteria</taxon>
        <taxon>Pseudomonadales</taxon>
        <taxon>Pseudomonadaceae</taxon>
        <taxon>Pseudomonas</taxon>
    </lineage>
</organism>
<dbReference type="Proteomes" id="UP000482634">
    <property type="component" value="Unassembled WGS sequence"/>
</dbReference>